<name>A0A650GBJ0_RAPSA</name>
<proteinExistence type="predicted"/>
<keyword evidence="1" id="KW-0496">Mitochondrion</keyword>
<reference evidence="1" key="1">
    <citation type="submission" date="2019-06" db="EMBL/GenBank/DDBJ databases">
        <title>Complete mitochondrial genome sequencing of NWB CMS and Normal type.</title>
        <authorList>
            <person name="Zhang L."/>
            <person name="Wang Q."/>
            <person name="Wang Y."/>
        </authorList>
    </citation>
    <scope>NUCLEOTIDE SEQUENCE</scope>
    <source>
        <strain evidence="1">YB-B</strain>
    </source>
</reference>
<gene>
    <name evidence="1" type="primary">orf71c</name>
</gene>
<sequence>MDPWNPIYCISNGRSDALSEGREAISETIPENELIPFLLSRPHLLQPEKRRCSSSLAALNPRSSYCPDPYP</sequence>
<dbReference type="AlphaFoldDB" id="A0A650GBJ0"/>
<dbReference type="EMBL" id="MN056359">
    <property type="protein sequence ID" value="QGW48562.1"/>
    <property type="molecule type" value="Genomic_DNA"/>
</dbReference>
<protein>
    <submittedName>
        <fullName evidence="1">Uncharacterized protein</fullName>
    </submittedName>
</protein>
<geneLocation type="mitochondrion" evidence="1"/>
<evidence type="ECO:0000313" key="1">
    <source>
        <dbReference type="EMBL" id="QGW48562.1"/>
    </source>
</evidence>
<accession>A0A650GBJ0</accession>
<organism evidence="1">
    <name type="scientific">Raphanus sativus</name>
    <name type="common">Radish</name>
    <name type="synonym">Raphanus raphanistrum var. sativus</name>
    <dbReference type="NCBI Taxonomy" id="3726"/>
    <lineage>
        <taxon>Eukaryota</taxon>
        <taxon>Viridiplantae</taxon>
        <taxon>Streptophyta</taxon>
        <taxon>Embryophyta</taxon>
        <taxon>Tracheophyta</taxon>
        <taxon>Spermatophyta</taxon>
        <taxon>Magnoliopsida</taxon>
        <taxon>eudicotyledons</taxon>
        <taxon>Gunneridae</taxon>
        <taxon>Pentapetalae</taxon>
        <taxon>rosids</taxon>
        <taxon>malvids</taxon>
        <taxon>Brassicales</taxon>
        <taxon>Brassicaceae</taxon>
        <taxon>Brassiceae</taxon>
        <taxon>Raphanus</taxon>
    </lineage>
</organism>